<dbReference type="Proteomes" id="UP000694564">
    <property type="component" value="Chromosome 4"/>
</dbReference>
<reference evidence="2" key="1">
    <citation type="submission" date="2025-08" db="UniProtKB">
        <authorList>
            <consortium name="Ensembl"/>
        </authorList>
    </citation>
    <scope>IDENTIFICATION</scope>
</reference>
<evidence type="ECO:0000313" key="3">
    <source>
        <dbReference type="Proteomes" id="UP000694564"/>
    </source>
</evidence>
<dbReference type="OrthoDB" id="3367at2759"/>
<protein>
    <submittedName>
        <fullName evidence="2">Uncharacterized protein</fullName>
    </submittedName>
</protein>
<dbReference type="Gene3D" id="2.130.10.10">
    <property type="entry name" value="YVTN repeat-like/Quinoprotein amine dehydrogenase"/>
    <property type="match status" value="1"/>
</dbReference>
<dbReference type="Ensembl" id="ENSSVLT00005004508.1">
    <property type="protein sequence ID" value="ENSSVLP00005004098.1"/>
    <property type="gene ID" value="ENSSVLG00005003304.1"/>
</dbReference>
<accession>A0A8D2APF2</accession>
<organism evidence="2 3">
    <name type="scientific">Sciurus vulgaris</name>
    <name type="common">Eurasian red squirrel</name>
    <dbReference type="NCBI Taxonomy" id="55149"/>
    <lineage>
        <taxon>Eukaryota</taxon>
        <taxon>Metazoa</taxon>
        <taxon>Chordata</taxon>
        <taxon>Craniata</taxon>
        <taxon>Vertebrata</taxon>
        <taxon>Euteleostomi</taxon>
        <taxon>Mammalia</taxon>
        <taxon>Eutheria</taxon>
        <taxon>Euarchontoglires</taxon>
        <taxon>Glires</taxon>
        <taxon>Rodentia</taxon>
        <taxon>Sciuromorpha</taxon>
        <taxon>Sciuridae</taxon>
        <taxon>Sciurinae</taxon>
        <taxon>Sciurini</taxon>
        <taxon>Sciurus</taxon>
    </lineage>
</organism>
<feature type="region of interest" description="Disordered" evidence="1">
    <location>
        <begin position="33"/>
        <end position="61"/>
    </location>
</feature>
<reference evidence="2" key="2">
    <citation type="submission" date="2025-09" db="UniProtKB">
        <authorList>
            <consortium name="Ensembl"/>
        </authorList>
    </citation>
    <scope>IDENTIFICATION</scope>
</reference>
<name>A0A8D2APF2_SCIVU</name>
<dbReference type="InterPro" id="IPR015943">
    <property type="entry name" value="WD40/YVTN_repeat-like_dom_sf"/>
</dbReference>
<sequence length="190" mass="20621">MAAEGGGKEMNEIKIQCTTWEGLHKLLPHSEYSRPARCPSARRDATLSGLPSSTSTITLKDQSGNGDRSCFTITAADLSKPVDNGYTKEHMSLSSWAFPQSPQLFNEERLVAKACVTSPGNSVSPLLPWSNSLPHSPVVFKPSAKAAFWMEPLPLGTANLQLLCCTTTRRGTRRKTTNGNLTFLARAVTN</sequence>
<keyword evidence="3" id="KW-1185">Reference proteome</keyword>
<dbReference type="AlphaFoldDB" id="A0A8D2APF2"/>
<evidence type="ECO:0000313" key="2">
    <source>
        <dbReference type="Ensembl" id="ENSSVLP00005004098.1"/>
    </source>
</evidence>
<proteinExistence type="predicted"/>
<feature type="compositionally biased region" description="Polar residues" evidence="1">
    <location>
        <begin position="49"/>
        <end position="61"/>
    </location>
</feature>
<evidence type="ECO:0000256" key="1">
    <source>
        <dbReference type="SAM" id="MobiDB-lite"/>
    </source>
</evidence>